<comment type="catalytic activity">
    <reaction evidence="5">
        <text>an R-cob(III)alamin(out) + ATP + H2O = an R-cob(III)alamin(in) + ADP + phosphate + H(+)</text>
        <dbReference type="Rhea" id="RHEA:17873"/>
        <dbReference type="ChEBI" id="CHEBI:15377"/>
        <dbReference type="ChEBI" id="CHEBI:15378"/>
        <dbReference type="ChEBI" id="CHEBI:30616"/>
        <dbReference type="ChEBI" id="CHEBI:43474"/>
        <dbReference type="ChEBI" id="CHEBI:140785"/>
        <dbReference type="ChEBI" id="CHEBI:456216"/>
        <dbReference type="EC" id="7.6.2.8"/>
    </reaction>
</comment>
<comment type="subunit">
    <text evidence="7">The complex is composed of two ATP-binding proteins (BtuD), two transmembrane proteins (BtuC) and a solute-binding protein (BtuF).</text>
</comment>
<dbReference type="Gene3D" id="3.40.50.300">
    <property type="entry name" value="P-loop containing nucleotide triphosphate hydrolases"/>
    <property type="match status" value="1"/>
</dbReference>
<evidence type="ECO:0000313" key="13">
    <source>
        <dbReference type="Proteomes" id="UP001057580"/>
    </source>
</evidence>
<evidence type="ECO:0000256" key="3">
    <source>
        <dbReference type="ARBA" id="ARBA00022840"/>
    </source>
</evidence>
<evidence type="ECO:0000256" key="7">
    <source>
        <dbReference type="ARBA" id="ARBA00064420"/>
    </source>
</evidence>
<dbReference type="InterPro" id="IPR027417">
    <property type="entry name" value="P-loop_NTPase"/>
</dbReference>
<dbReference type="RefSeq" id="WP_260592043.1">
    <property type="nucleotide sequence ID" value="NZ_CP104003.1"/>
</dbReference>
<evidence type="ECO:0000256" key="1">
    <source>
        <dbReference type="ARBA" id="ARBA00022448"/>
    </source>
</evidence>
<evidence type="ECO:0000256" key="8">
    <source>
        <dbReference type="ARBA" id="ARBA00066387"/>
    </source>
</evidence>
<evidence type="ECO:0000256" key="5">
    <source>
        <dbReference type="ARBA" id="ARBA00050590"/>
    </source>
</evidence>
<dbReference type="EC" id="7.6.2.8" evidence="8"/>
<dbReference type="SMART" id="SM00382">
    <property type="entry name" value="AAA"/>
    <property type="match status" value="1"/>
</dbReference>
<protein>
    <recommendedName>
        <fullName evidence="9">Cobalamin import ATP-binding protein BtuD</fullName>
        <ecNumber evidence="8">7.6.2.8</ecNumber>
    </recommendedName>
    <alternativeName>
        <fullName evidence="10">Vitamin B12-transporting ATPase</fullName>
    </alternativeName>
</protein>
<proteinExistence type="predicted"/>
<evidence type="ECO:0000259" key="11">
    <source>
        <dbReference type="PROSITE" id="PS50893"/>
    </source>
</evidence>
<dbReference type="PANTHER" id="PTHR42794">
    <property type="entry name" value="HEMIN IMPORT ATP-BINDING PROTEIN HMUV"/>
    <property type="match status" value="1"/>
</dbReference>
<comment type="function">
    <text evidence="6">Required for corrinoid utilization. Probably part of the ABC transporter complex BtuCDF involved in cobalamin (vitamin B12) import. Probably responsible for energy coupling to the transport system.</text>
</comment>
<dbReference type="GeneID" id="74943337"/>
<dbReference type="Pfam" id="PF00005">
    <property type="entry name" value="ABC_tran"/>
    <property type="match status" value="1"/>
</dbReference>
<accession>A0A9E7R198</accession>
<feature type="domain" description="ABC transporter" evidence="11">
    <location>
        <begin position="1"/>
        <end position="234"/>
    </location>
</feature>
<dbReference type="InterPro" id="IPR003593">
    <property type="entry name" value="AAA+_ATPase"/>
</dbReference>
<dbReference type="GO" id="GO:0015420">
    <property type="term" value="F:ABC-type vitamin B12 transporter activity"/>
    <property type="evidence" value="ECO:0007669"/>
    <property type="project" value="UniProtKB-EC"/>
</dbReference>
<dbReference type="FunFam" id="3.40.50.300:FF:000134">
    <property type="entry name" value="Iron-enterobactin ABC transporter ATP-binding protein"/>
    <property type="match status" value="1"/>
</dbReference>
<keyword evidence="2" id="KW-0547">Nucleotide-binding</keyword>
<evidence type="ECO:0000256" key="9">
    <source>
        <dbReference type="ARBA" id="ARBA00073649"/>
    </source>
</evidence>
<name>A0A9E7R198_9EURY</name>
<gene>
    <name evidence="12" type="ORF">N0B31_12905</name>
</gene>
<dbReference type="GO" id="GO:0005524">
    <property type="term" value="F:ATP binding"/>
    <property type="evidence" value="ECO:0007669"/>
    <property type="project" value="UniProtKB-KW"/>
</dbReference>
<dbReference type="InterPro" id="IPR003439">
    <property type="entry name" value="ABC_transporter-like_ATP-bd"/>
</dbReference>
<reference evidence="12" key="1">
    <citation type="submission" date="2022-09" db="EMBL/GenBank/DDBJ databases">
        <title>Diverse halophilic archaea isolated from saline environments.</title>
        <authorList>
            <person name="Cui H.-L."/>
        </authorList>
    </citation>
    <scope>NUCLEOTIDE SEQUENCE</scope>
    <source>
        <strain evidence="12">ZS-35-S2</strain>
    </source>
</reference>
<dbReference type="AlphaFoldDB" id="A0A9E7R198"/>
<dbReference type="KEGG" id="ssai:N0B31_12905"/>
<evidence type="ECO:0000313" key="12">
    <source>
        <dbReference type="EMBL" id="UWM53048.1"/>
    </source>
</evidence>
<dbReference type="GO" id="GO:0016887">
    <property type="term" value="F:ATP hydrolysis activity"/>
    <property type="evidence" value="ECO:0007669"/>
    <property type="project" value="InterPro"/>
</dbReference>
<keyword evidence="1" id="KW-0813">Transport</keyword>
<organism evidence="12 13">
    <name type="scientific">Salinirubellus salinus</name>
    <dbReference type="NCBI Taxonomy" id="1364945"/>
    <lineage>
        <taxon>Archaea</taxon>
        <taxon>Methanobacteriati</taxon>
        <taxon>Methanobacteriota</taxon>
        <taxon>Stenosarchaea group</taxon>
        <taxon>Halobacteria</taxon>
        <taxon>Halobacteriales</taxon>
        <taxon>Natronomonadaceae</taxon>
        <taxon>Salinirubellus</taxon>
    </lineage>
</organism>
<keyword evidence="13" id="KW-1185">Reference proteome</keyword>
<evidence type="ECO:0000256" key="6">
    <source>
        <dbReference type="ARBA" id="ARBA00058960"/>
    </source>
</evidence>
<sequence length="249" mass="26762">MIELDAVTAGYDDPVVSDVSFDVERGELVALLGPNGVGKSTLLRTVLGLRDPLSGTVTLDGEDVATLERTDVARRLGYVPQSESGGLPSTVFETVLTGRKPHTSWRPTAEDREVVGEVLTEVGIDDLAMRPLTDLSGGQRQQVRLARALAQQPAALVLDEPTSSLDLRHQFDVLDHVARLADEGLAVLFALHDLELATRYADRLVFLADGEVAAVGGPEVVTSDLVAEVYDIRARVVDVEGHRVVLPDP</sequence>
<keyword evidence="3 12" id="KW-0067">ATP-binding</keyword>
<evidence type="ECO:0000256" key="10">
    <source>
        <dbReference type="ARBA" id="ARBA00077139"/>
    </source>
</evidence>
<dbReference type="PROSITE" id="PS50893">
    <property type="entry name" value="ABC_TRANSPORTER_2"/>
    <property type="match status" value="1"/>
</dbReference>
<dbReference type="SUPFAM" id="SSF52540">
    <property type="entry name" value="P-loop containing nucleoside triphosphate hydrolases"/>
    <property type="match status" value="1"/>
</dbReference>
<dbReference type="Proteomes" id="UP001057580">
    <property type="component" value="Chromosome"/>
</dbReference>
<evidence type="ECO:0000256" key="4">
    <source>
        <dbReference type="ARBA" id="ARBA00022967"/>
    </source>
</evidence>
<evidence type="ECO:0000256" key="2">
    <source>
        <dbReference type="ARBA" id="ARBA00022741"/>
    </source>
</evidence>
<dbReference type="CDD" id="cd03214">
    <property type="entry name" value="ABC_Iron-Siderophores_B12_Hemin"/>
    <property type="match status" value="1"/>
</dbReference>
<dbReference type="EMBL" id="CP104003">
    <property type="protein sequence ID" value="UWM53048.1"/>
    <property type="molecule type" value="Genomic_DNA"/>
</dbReference>
<dbReference type="PANTHER" id="PTHR42794:SF1">
    <property type="entry name" value="HEMIN IMPORT ATP-BINDING PROTEIN HMUV"/>
    <property type="match status" value="1"/>
</dbReference>
<keyword evidence="4" id="KW-1278">Translocase</keyword>